<gene>
    <name evidence="1" type="ORF">RF11_08795</name>
</gene>
<protein>
    <submittedName>
        <fullName evidence="1">Uncharacterized protein</fullName>
    </submittedName>
</protein>
<name>A0A0C2MAG6_THEKT</name>
<sequence>MATHEEYIEVQDSDGQTIRLTWSRIKSIPDSELSSLLSLYKPDPLCGDEFRDPVAKAQSHGGMEDDWSQTQDSFYLANSYTTAKECEITERGALYDPIKNLRQIIDCSEYSLNGTPLLEKILIILNVWWCFESKNSPGPHFESTDASDSFQSGDQF</sequence>
<dbReference type="EMBL" id="JWZT01004477">
    <property type="protein sequence ID" value="KII63986.1"/>
    <property type="molecule type" value="Genomic_DNA"/>
</dbReference>
<proteinExistence type="predicted"/>
<organism evidence="1 2">
    <name type="scientific">Thelohanellus kitauei</name>
    <name type="common">Myxosporean</name>
    <dbReference type="NCBI Taxonomy" id="669202"/>
    <lineage>
        <taxon>Eukaryota</taxon>
        <taxon>Metazoa</taxon>
        <taxon>Cnidaria</taxon>
        <taxon>Myxozoa</taxon>
        <taxon>Myxosporea</taxon>
        <taxon>Bivalvulida</taxon>
        <taxon>Platysporina</taxon>
        <taxon>Myxobolidae</taxon>
        <taxon>Thelohanellus</taxon>
    </lineage>
</organism>
<evidence type="ECO:0000313" key="1">
    <source>
        <dbReference type="EMBL" id="KII63986.1"/>
    </source>
</evidence>
<accession>A0A0C2MAG6</accession>
<reference evidence="1 2" key="1">
    <citation type="journal article" date="2014" name="Genome Biol. Evol.">
        <title>The genome of the myxosporean Thelohanellus kitauei shows adaptations to nutrient acquisition within its fish host.</title>
        <authorList>
            <person name="Yang Y."/>
            <person name="Xiong J."/>
            <person name="Zhou Z."/>
            <person name="Huo F."/>
            <person name="Miao W."/>
            <person name="Ran C."/>
            <person name="Liu Y."/>
            <person name="Zhang J."/>
            <person name="Feng J."/>
            <person name="Wang M."/>
            <person name="Wang M."/>
            <person name="Wang L."/>
            <person name="Yao B."/>
        </authorList>
    </citation>
    <scope>NUCLEOTIDE SEQUENCE [LARGE SCALE GENOMIC DNA]</scope>
    <source>
        <strain evidence="1">Wuqing</strain>
    </source>
</reference>
<keyword evidence="2" id="KW-1185">Reference proteome</keyword>
<evidence type="ECO:0000313" key="2">
    <source>
        <dbReference type="Proteomes" id="UP000031668"/>
    </source>
</evidence>
<dbReference type="AlphaFoldDB" id="A0A0C2MAG6"/>
<comment type="caution">
    <text evidence="1">The sequence shown here is derived from an EMBL/GenBank/DDBJ whole genome shotgun (WGS) entry which is preliminary data.</text>
</comment>
<dbReference type="Proteomes" id="UP000031668">
    <property type="component" value="Unassembled WGS sequence"/>
</dbReference>